<dbReference type="InterPro" id="IPR013108">
    <property type="entry name" value="Amidohydro_3"/>
</dbReference>
<feature type="chain" id="PRO_5012452034" description="Amidohydrolase 3 domain-containing protein" evidence="1">
    <location>
        <begin position="23"/>
        <end position="568"/>
    </location>
</feature>
<keyword evidence="1" id="KW-0732">Signal</keyword>
<dbReference type="InterPro" id="IPR050378">
    <property type="entry name" value="Metallo-dep_Hydrolases_sf"/>
</dbReference>
<dbReference type="InterPro" id="IPR032466">
    <property type="entry name" value="Metal_Hydrolase"/>
</dbReference>
<dbReference type="PANTHER" id="PTHR11647">
    <property type="entry name" value="HYDRANTOINASE/DIHYDROPYRIMIDINASE FAMILY MEMBER"/>
    <property type="match status" value="1"/>
</dbReference>
<dbReference type="RefSeq" id="WP_099149280.1">
    <property type="nucleotide sequence ID" value="NZ_PDUD01000010.1"/>
</dbReference>
<dbReference type="GO" id="GO:0005829">
    <property type="term" value="C:cytosol"/>
    <property type="evidence" value="ECO:0007669"/>
    <property type="project" value="TreeGrafter"/>
</dbReference>
<name>A0A2D0NG37_FLAN2</name>
<dbReference type="OrthoDB" id="9775607at2"/>
<feature type="domain" description="Amidohydrolase 3" evidence="2">
    <location>
        <begin position="435"/>
        <end position="538"/>
    </location>
</feature>
<reference evidence="3 4" key="1">
    <citation type="submission" date="2017-10" db="EMBL/GenBank/DDBJ databases">
        <title>The draft genome sequence of Lewinella nigricans NBRC 102662.</title>
        <authorList>
            <person name="Wang K."/>
        </authorList>
    </citation>
    <scope>NUCLEOTIDE SEQUENCE [LARGE SCALE GENOMIC DNA]</scope>
    <source>
        <strain evidence="3 4">NBRC 102662</strain>
    </source>
</reference>
<comment type="caution">
    <text evidence="3">The sequence shown here is derived from an EMBL/GenBank/DDBJ whole genome shotgun (WGS) entry which is preliminary data.</text>
</comment>
<dbReference type="PANTHER" id="PTHR11647:SF1">
    <property type="entry name" value="COLLAPSIN RESPONSE MEDIATOR PROTEIN"/>
    <property type="match status" value="1"/>
</dbReference>
<keyword evidence="4" id="KW-1185">Reference proteome</keyword>
<evidence type="ECO:0000259" key="2">
    <source>
        <dbReference type="Pfam" id="PF07969"/>
    </source>
</evidence>
<sequence length="568" mass="62821">MLKKLLLFIALLSFLSAGKTTAQNEAFDILIINGRIIDGTGNPWFYGDVAIKDDRIVRIGTIKSRDAKKVIDADGQIVCPGFIDIHSHADDTHGRNNLRSDDPMLRAAHNMVMQGVTTLVVNHDGRSPGSIAEQKRAMESGGIGPNVALLVGHNSIRSRAMGSDFERLATPAEIEKMKNMIREGLEDGAYGLSAGLEYTPGRWSNTEEVIELVSTLKAYGGIYIVHERFSGSDPMWYLPSRDGQSPGNAIDNITEVIKVAEATGVPSCATHIKVKGADIWGASTAIVNLVERARARGVEVWADQYPYNTSGTDGRTTLIPRWAVDLDNAKNATTYRDALEQTLADPGLYQQFEMDVLREIERRGGPENIVVFEFPIESYIGKSIADIAKEQDLSLLETAIHLQMKGDPQQRGGGRLRGFSMSEQDIEIFARQPWVITASDAGLGVPFNPVHARFYGTFPRKIAWYAKERGVISVEHAIRSATSLPAQFMGFRDRGLLREGYKADITIFDPDQIKDKATFFEPHQYPEGIRSVIVNGTFLVDEGQLQEKTLPGKILSIKDSRRYSVERP</sequence>
<gene>
    <name evidence="3" type="ORF">CRP01_06885</name>
</gene>
<dbReference type="AlphaFoldDB" id="A0A2D0NG37"/>
<dbReference type="EMBL" id="PDUD01000010">
    <property type="protein sequence ID" value="PHN07350.1"/>
    <property type="molecule type" value="Genomic_DNA"/>
</dbReference>
<protein>
    <recommendedName>
        <fullName evidence="2">Amidohydrolase 3 domain-containing protein</fullName>
    </recommendedName>
</protein>
<evidence type="ECO:0000256" key="1">
    <source>
        <dbReference type="SAM" id="SignalP"/>
    </source>
</evidence>
<organism evidence="3 4">
    <name type="scientific">Flavilitoribacter nigricans (strain ATCC 23147 / DSM 23189 / NBRC 102662 / NCIMB 1420 / SS-2)</name>
    <name type="common">Lewinella nigricans</name>
    <dbReference type="NCBI Taxonomy" id="1122177"/>
    <lineage>
        <taxon>Bacteria</taxon>
        <taxon>Pseudomonadati</taxon>
        <taxon>Bacteroidota</taxon>
        <taxon>Saprospiria</taxon>
        <taxon>Saprospirales</taxon>
        <taxon>Lewinellaceae</taxon>
        <taxon>Flavilitoribacter</taxon>
    </lineage>
</organism>
<evidence type="ECO:0000313" key="4">
    <source>
        <dbReference type="Proteomes" id="UP000223913"/>
    </source>
</evidence>
<dbReference type="Gene3D" id="3.20.20.140">
    <property type="entry name" value="Metal-dependent hydrolases"/>
    <property type="match status" value="2"/>
</dbReference>
<dbReference type="SUPFAM" id="SSF51556">
    <property type="entry name" value="Metallo-dependent hydrolases"/>
    <property type="match status" value="1"/>
</dbReference>
<accession>A0A2D0NG37</accession>
<evidence type="ECO:0000313" key="3">
    <source>
        <dbReference type="EMBL" id="PHN07350.1"/>
    </source>
</evidence>
<proteinExistence type="predicted"/>
<feature type="domain" description="Amidohydrolase 3" evidence="2">
    <location>
        <begin position="69"/>
        <end position="196"/>
    </location>
</feature>
<dbReference type="Proteomes" id="UP000223913">
    <property type="component" value="Unassembled WGS sequence"/>
</dbReference>
<dbReference type="InterPro" id="IPR011059">
    <property type="entry name" value="Metal-dep_hydrolase_composite"/>
</dbReference>
<dbReference type="SUPFAM" id="SSF51338">
    <property type="entry name" value="Composite domain of metallo-dependent hydrolases"/>
    <property type="match status" value="1"/>
</dbReference>
<dbReference type="Pfam" id="PF07969">
    <property type="entry name" value="Amidohydro_3"/>
    <property type="match status" value="2"/>
</dbReference>
<dbReference type="GO" id="GO:0016812">
    <property type="term" value="F:hydrolase activity, acting on carbon-nitrogen (but not peptide) bonds, in cyclic amides"/>
    <property type="evidence" value="ECO:0007669"/>
    <property type="project" value="TreeGrafter"/>
</dbReference>
<feature type="signal peptide" evidence="1">
    <location>
        <begin position="1"/>
        <end position="22"/>
    </location>
</feature>